<evidence type="ECO:0000313" key="1">
    <source>
        <dbReference type="EMBL" id="KAF9613086.1"/>
    </source>
</evidence>
<dbReference type="PANTHER" id="PTHR48210:SF1">
    <property type="entry name" value="OS05G0352800 PROTEIN"/>
    <property type="match status" value="1"/>
</dbReference>
<dbReference type="EMBL" id="JADFTS010000003">
    <property type="protein sequence ID" value="KAF9613086.1"/>
    <property type="molecule type" value="Genomic_DNA"/>
</dbReference>
<name>A0A835I941_9MAGN</name>
<protein>
    <submittedName>
        <fullName evidence="1">Uncharacterized protein</fullName>
    </submittedName>
</protein>
<dbReference type="PANTHER" id="PTHR48210">
    <property type="entry name" value="OS05G0352800 PROTEIN"/>
    <property type="match status" value="1"/>
</dbReference>
<keyword evidence="2" id="KW-1185">Reference proteome</keyword>
<dbReference type="AlphaFoldDB" id="A0A835I941"/>
<reference evidence="1 2" key="1">
    <citation type="submission" date="2020-10" db="EMBL/GenBank/DDBJ databases">
        <title>The Coptis chinensis genome and diversification of protoberbering-type alkaloids.</title>
        <authorList>
            <person name="Wang B."/>
            <person name="Shu S."/>
            <person name="Song C."/>
            <person name="Liu Y."/>
        </authorList>
    </citation>
    <scope>NUCLEOTIDE SEQUENCE [LARGE SCALE GENOMIC DNA]</scope>
    <source>
        <strain evidence="1">HL-2020</strain>
        <tissue evidence="1">Leaf</tissue>
    </source>
</reference>
<comment type="caution">
    <text evidence="1">The sequence shown here is derived from an EMBL/GenBank/DDBJ whole genome shotgun (WGS) entry which is preliminary data.</text>
</comment>
<dbReference type="Proteomes" id="UP000631114">
    <property type="component" value="Unassembled WGS sequence"/>
</dbReference>
<evidence type="ECO:0000313" key="2">
    <source>
        <dbReference type="Proteomes" id="UP000631114"/>
    </source>
</evidence>
<sequence length="135" mass="14947">MIVMMRLERECNEIMICDSEFQTSKCFGEVVFTILLTLRGDSTFMIVGLYHGDGCGPPYSECPSYVVLIKQGLLVEMHSSMELLGTFGTVFVMVSIGKRVRPCDLRLHLMKEISGMPTSMKGVTSRAGASPDVVR</sequence>
<organism evidence="1 2">
    <name type="scientific">Coptis chinensis</name>
    <dbReference type="NCBI Taxonomy" id="261450"/>
    <lineage>
        <taxon>Eukaryota</taxon>
        <taxon>Viridiplantae</taxon>
        <taxon>Streptophyta</taxon>
        <taxon>Embryophyta</taxon>
        <taxon>Tracheophyta</taxon>
        <taxon>Spermatophyta</taxon>
        <taxon>Magnoliopsida</taxon>
        <taxon>Ranunculales</taxon>
        <taxon>Ranunculaceae</taxon>
        <taxon>Coptidoideae</taxon>
        <taxon>Coptis</taxon>
    </lineage>
</organism>
<dbReference type="OrthoDB" id="1625307at2759"/>
<proteinExistence type="predicted"/>
<gene>
    <name evidence="1" type="ORF">IFM89_005534</name>
</gene>
<accession>A0A835I941</accession>